<feature type="region of interest" description="Disordered" evidence="1">
    <location>
        <begin position="59"/>
        <end position="109"/>
    </location>
</feature>
<evidence type="ECO:0000313" key="2">
    <source>
        <dbReference type="EMBL" id="EUC44785.1"/>
    </source>
</evidence>
<dbReference type="EMBL" id="KI963997">
    <property type="protein sequence ID" value="EUC44785.1"/>
    <property type="molecule type" value="Genomic_DNA"/>
</dbReference>
<accession>W6Z4C3</accession>
<organism evidence="2 3">
    <name type="scientific">Bipolaris oryzae ATCC 44560</name>
    <dbReference type="NCBI Taxonomy" id="930090"/>
    <lineage>
        <taxon>Eukaryota</taxon>
        <taxon>Fungi</taxon>
        <taxon>Dikarya</taxon>
        <taxon>Ascomycota</taxon>
        <taxon>Pezizomycotina</taxon>
        <taxon>Dothideomycetes</taxon>
        <taxon>Pleosporomycetidae</taxon>
        <taxon>Pleosporales</taxon>
        <taxon>Pleosporineae</taxon>
        <taxon>Pleosporaceae</taxon>
        <taxon>Bipolaris</taxon>
    </lineage>
</organism>
<reference evidence="2 3" key="1">
    <citation type="journal article" date="2013" name="PLoS Genet.">
        <title>Comparative genome structure, secondary metabolite, and effector coding capacity across Cochliobolus pathogens.</title>
        <authorList>
            <person name="Condon B.J."/>
            <person name="Leng Y."/>
            <person name="Wu D."/>
            <person name="Bushley K.E."/>
            <person name="Ohm R.A."/>
            <person name="Otillar R."/>
            <person name="Martin J."/>
            <person name="Schackwitz W."/>
            <person name="Grimwood J."/>
            <person name="MohdZainudin N."/>
            <person name="Xue C."/>
            <person name="Wang R."/>
            <person name="Manning V.A."/>
            <person name="Dhillon B."/>
            <person name="Tu Z.J."/>
            <person name="Steffenson B.J."/>
            <person name="Salamov A."/>
            <person name="Sun H."/>
            <person name="Lowry S."/>
            <person name="LaButti K."/>
            <person name="Han J."/>
            <person name="Copeland A."/>
            <person name="Lindquist E."/>
            <person name="Barry K."/>
            <person name="Schmutz J."/>
            <person name="Baker S.E."/>
            <person name="Ciuffetti L.M."/>
            <person name="Grigoriev I.V."/>
            <person name="Zhong S."/>
            <person name="Turgeon B.G."/>
        </authorList>
    </citation>
    <scope>NUCLEOTIDE SEQUENCE [LARGE SCALE GENOMIC DNA]</scope>
    <source>
        <strain evidence="2 3">ATCC 44560</strain>
    </source>
</reference>
<dbReference type="GeneID" id="19129033"/>
<evidence type="ECO:0000256" key="1">
    <source>
        <dbReference type="SAM" id="MobiDB-lite"/>
    </source>
</evidence>
<gene>
    <name evidence="2" type="ORF">COCMIDRAFT_97320</name>
</gene>
<evidence type="ECO:0000313" key="3">
    <source>
        <dbReference type="Proteomes" id="UP000054032"/>
    </source>
</evidence>
<name>W6Z4C3_COCMI</name>
<sequence>MTEDVTKILTAGIAALDLKQSTEEACVVKNSINKSLSGSSSVSQRPIAKFTRRIKIQHVDQSRGSSVEKTQSLGAKDKETAVGDISQLRKDSHSELVNNNTTNSPPVVDSTQSKLEIFSLENERLREELEKYKAKWNEEVSRRIEAESDLKEKEDELSTCREELDSLKHQTQHLRNRTTIEQISLSGTNFPTLTDISFSKAYRQTDYSTHVTLNVTLSKTYAFPAKAWDKTGQPYESPDDGAIAAVRLFGQLYASKCGPNPDSCTDFIDGDIWTQQAVLLSKMLGLELERRWAMHAEMQLIAFWLTRYLGSAGFEMGDFDEPGAYKVCPGVEGGVVRIFVSQRVCKSCLEVVERVNWVVGKYGVEFEVVDRRVG</sequence>
<dbReference type="Proteomes" id="UP000054032">
    <property type="component" value="Unassembled WGS sequence"/>
</dbReference>
<dbReference type="AlphaFoldDB" id="W6Z4C3"/>
<feature type="compositionally biased region" description="Basic and acidic residues" evidence="1">
    <location>
        <begin position="75"/>
        <end position="94"/>
    </location>
</feature>
<dbReference type="HOGENOM" id="CLU_743953_0_0_1"/>
<proteinExistence type="predicted"/>
<keyword evidence="3" id="KW-1185">Reference proteome</keyword>
<protein>
    <submittedName>
        <fullName evidence="2">Uncharacterized protein</fullName>
    </submittedName>
</protein>
<dbReference type="OrthoDB" id="3690541at2759"/>
<dbReference type="RefSeq" id="XP_007688689.1">
    <property type="nucleotide sequence ID" value="XM_007690499.1"/>
</dbReference>
<dbReference type="KEGG" id="bor:COCMIDRAFT_97320"/>
<feature type="compositionally biased region" description="Polar residues" evidence="1">
    <location>
        <begin position="62"/>
        <end position="73"/>
    </location>
</feature>